<dbReference type="Proteomes" id="UP000015100">
    <property type="component" value="Unassembled WGS sequence"/>
</dbReference>
<dbReference type="OrthoDB" id="2906425at2759"/>
<proteinExistence type="predicted"/>
<reference evidence="1 2" key="1">
    <citation type="journal article" date="2013" name="PLoS Genet.">
        <title>Genomic mechanisms accounting for the adaptation to parasitism in nematode-trapping fungi.</title>
        <authorList>
            <person name="Meerupati T."/>
            <person name="Andersson K.M."/>
            <person name="Friman E."/>
            <person name="Kumar D."/>
            <person name="Tunlid A."/>
            <person name="Ahren D."/>
        </authorList>
    </citation>
    <scope>NUCLEOTIDE SEQUENCE [LARGE SCALE GENOMIC DNA]</scope>
    <source>
        <strain evidence="1 2">CBS 200.50</strain>
    </source>
</reference>
<dbReference type="EMBL" id="AQGS01000254">
    <property type="protein sequence ID" value="EPS41276.1"/>
    <property type="molecule type" value="Genomic_DNA"/>
</dbReference>
<gene>
    <name evidence="1" type="ORF">H072_4836</name>
</gene>
<protein>
    <recommendedName>
        <fullName evidence="3">Protein kinase domain-containing protein</fullName>
    </recommendedName>
</protein>
<comment type="caution">
    <text evidence="1">The sequence shown here is derived from an EMBL/GenBank/DDBJ whole genome shotgun (WGS) entry which is preliminary data.</text>
</comment>
<name>S8AJG4_DACHA</name>
<dbReference type="HOGENOM" id="CLU_2831137_0_0_1"/>
<dbReference type="AlphaFoldDB" id="S8AJG4"/>
<accession>S8AJG4</accession>
<keyword evidence="2" id="KW-1185">Reference proteome</keyword>
<evidence type="ECO:0008006" key="3">
    <source>
        <dbReference type="Google" id="ProtNLM"/>
    </source>
</evidence>
<evidence type="ECO:0000313" key="1">
    <source>
        <dbReference type="EMBL" id="EPS41276.1"/>
    </source>
</evidence>
<sequence>MSSSDDDELLDLPKNAVSLRDRPMSNQVYHLPDTNTVLKVGYEVHEHEFETLKLLASQTTVPVPHP</sequence>
<organism evidence="1 2">
    <name type="scientific">Dactylellina haptotyla (strain CBS 200.50)</name>
    <name type="common">Nematode-trapping fungus</name>
    <name type="synonym">Monacrosporium haptotylum</name>
    <dbReference type="NCBI Taxonomy" id="1284197"/>
    <lineage>
        <taxon>Eukaryota</taxon>
        <taxon>Fungi</taxon>
        <taxon>Dikarya</taxon>
        <taxon>Ascomycota</taxon>
        <taxon>Pezizomycotina</taxon>
        <taxon>Orbiliomycetes</taxon>
        <taxon>Orbiliales</taxon>
        <taxon>Orbiliaceae</taxon>
        <taxon>Dactylellina</taxon>
    </lineage>
</organism>
<evidence type="ECO:0000313" key="2">
    <source>
        <dbReference type="Proteomes" id="UP000015100"/>
    </source>
</evidence>
<reference evidence="2" key="2">
    <citation type="submission" date="2013-04" db="EMBL/GenBank/DDBJ databases">
        <title>Genomic mechanisms accounting for the adaptation to parasitism in nematode-trapping fungi.</title>
        <authorList>
            <person name="Ahren D.G."/>
        </authorList>
    </citation>
    <scope>NUCLEOTIDE SEQUENCE [LARGE SCALE GENOMIC DNA]</scope>
    <source>
        <strain evidence="2">CBS 200.50</strain>
    </source>
</reference>